<dbReference type="Proteomes" id="UP000565262">
    <property type="component" value="Unassembled WGS sequence"/>
</dbReference>
<protein>
    <submittedName>
        <fullName evidence="1">Uncharacterized protein</fullName>
    </submittedName>
</protein>
<keyword evidence="2" id="KW-1185">Reference proteome</keyword>
<organism evidence="1 2">
    <name type="scientific">Oceanospirillum sediminis</name>
    <dbReference type="NCBI Taxonomy" id="2760088"/>
    <lineage>
        <taxon>Bacteria</taxon>
        <taxon>Pseudomonadati</taxon>
        <taxon>Pseudomonadota</taxon>
        <taxon>Gammaproteobacteria</taxon>
        <taxon>Oceanospirillales</taxon>
        <taxon>Oceanospirillaceae</taxon>
        <taxon>Oceanospirillum</taxon>
    </lineage>
</organism>
<comment type="caution">
    <text evidence="1">The sequence shown here is derived from an EMBL/GenBank/DDBJ whole genome shotgun (WGS) entry which is preliminary data.</text>
</comment>
<evidence type="ECO:0000313" key="1">
    <source>
        <dbReference type="EMBL" id="MBB1485961.1"/>
    </source>
</evidence>
<dbReference type="RefSeq" id="WP_182807742.1">
    <property type="nucleotide sequence ID" value="NZ_JACJFM010000004.1"/>
</dbReference>
<dbReference type="AlphaFoldDB" id="A0A839IM42"/>
<evidence type="ECO:0000313" key="2">
    <source>
        <dbReference type="Proteomes" id="UP000565262"/>
    </source>
</evidence>
<dbReference type="EMBL" id="JACJFM010000004">
    <property type="protein sequence ID" value="MBB1485961.1"/>
    <property type="molecule type" value="Genomic_DNA"/>
</dbReference>
<name>A0A839IM42_9GAMM</name>
<proteinExistence type="predicted"/>
<gene>
    <name evidence="1" type="ORF">H4O21_04945</name>
</gene>
<sequence>MDIKPSTYANGVSLPKTPAKTASTQIQQSAQASVQVAASSTKLSPNSLIRQEDFDHAIKNLQEEALEGFTKPKQGLFGISARIDVGRYNLYLVDQQVDTLKSQYGDDLDTDALKKQLIDSSGITTENPLKGSKRQNVFIKEMSLYHLKEKDVQALTDVYIYAKENNLDTEQVDRLGTVMASYRNDEAKYPGLFYPDKRKPYEPEVVEQAKAIYSNDGTGVVQFEEGFLDYALNPEKNLRFTTKMLNLDFFEQIAGTGDGEKAFLHTPLYRLGDGSALRPEGRLEKLKEALTKDPADIDTSNLSPEEAVKHYLNRWLETQVESESPMHQFIADLSQEDQMKIYTHLTLLKLL</sequence>
<accession>A0A839IM42</accession>
<reference evidence="1 2" key="1">
    <citation type="submission" date="2020-08" db="EMBL/GenBank/DDBJ databases">
        <title>Oceanospirillum sp. nov. isolated from marine sediment.</title>
        <authorList>
            <person name="Ji X."/>
        </authorList>
    </citation>
    <scope>NUCLEOTIDE SEQUENCE [LARGE SCALE GENOMIC DNA]</scope>
    <source>
        <strain evidence="1 2">D5</strain>
    </source>
</reference>